<keyword evidence="1" id="KW-0472">Membrane</keyword>
<evidence type="ECO:0000256" key="1">
    <source>
        <dbReference type="SAM" id="Phobius"/>
    </source>
</evidence>
<sequence>MEKTTSQKIRLGLFVIIGLILFVLAIYFIGDKQKMFGKTNHLETIFTNVNGLQLGNNVRFSGVNVGTVRGIEMVNDSNIKVDMIIDKTIFRHIKKDAIATIGSDGLVGSMVINILPGKGKLPPVVPGDVIESLNRIRTDDLLNTFSKTNKNAALLTENLLEITTEINKGKGTVGLLINDIEVANDLKETIHYLKISGKQTSESITNLNKIITSLNNKNNVIGVLKDTAVANNIKTIINNLDQSSSEINKVVDNLNKTILNIKDGKGAINYLSNDPRLVKKIDSTMTNINEASIRLNENLEALKHNFLFRGYFRKQERNKLKRDK</sequence>
<feature type="domain" description="Mce/MlaD" evidence="2">
    <location>
        <begin position="39"/>
        <end position="117"/>
    </location>
</feature>
<feature type="transmembrane region" description="Helical" evidence="1">
    <location>
        <begin position="12"/>
        <end position="30"/>
    </location>
</feature>
<keyword evidence="1" id="KW-0812">Transmembrane</keyword>
<evidence type="ECO:0000259" key="2">
    <source>
        <dbReference type="Pfam" id="PF02470"/>
    </source>
</evidence>
<dbReference type="EMBL" id="CP165625">
    <property type="protein sequence ID" value="XDU94081.1"/>
    <property type="molecule type" value="Genomic_DNA"/>
</dbReference>
<organism evidence="3">
    <name type="scientific">Flavobacterium sp. WC2409</name>
    <dbReference type="NCBI Taxonomy" id="3234139"/>
    <lineage>
        <taxon>Bacteria</taxon>
        <taxon>Pseudomonadati</taxon>
        <taxon>Bacteroidota</taxon>
        <taxon>Flavobacteriia</taxon>
        <taxon>Flavobacteriales</taxon>
        <taxon>Flavobacteriaceae</taxon>
        <taxon>Flavobacterium</taxon>
    </lineage>
</organism>
<accession>A0AB39VZR3</accession>
<proteinExistence type="predicted"/>
<dbReference type="RefSeq" id="WP_369752245.1">
    <property type="nucleotide sequence ID" value="NZ_CP165625.1"/>
</dbReference>
<gene>
    <name evidence="3" type="ORF">AB3G34_09255</name>
</gene>
<dbReference type="PANTHER" id="PTHR33371:SF4">
    <property type="entry name" value="INTERMEMBRANE PHOSPHOLIPID TRANSPORT SYSTEM BINDING PROTEIN MLAD"/>
    <property type="match status" value="1"/>
</dbReference>
<dbReference type="PANTHER" id="PTHR33371">
    <property type="entry name" value="INTERMEMBRANE PHOSPHOLIPID TRANSPORT SYSTEM BINDING PROTEIN MLAD-RELATED"/>
    <property type="match status" value="1"/>
</dbReference>
<reference evidence="3" key="1">
    <citation type="submission" date="2024-07" db="EMBL/GenBank/DDBJ databases">
        <authorList>
            <person name="Biller S.J."/>
        </authorList>
    </citation>
    <scope>NUCLEOTIDE SEQUENCE</scope>
    <source>
        <strain evidence="3">WC2409</strain>
    </source>
</reference>
<protein>
    <submittedName>
        <fullName evidence="3">MlaD family protein</fullName>
    </submittedName>
</protein>
<dbReference type="AlphaFoldDB" id="A0AB39VZR3"/>
<keyword evidence="1" id="KW-1133">Transmembrane helix</keyword>
<name>A0AB39VZR3_9FLAO</name>
<dbReference type="InterPro" id="IPR003399">
    <property type="entry name" value="Mce/MlaD"/>
</dbReference>
<dbReference type="InterPro" id="IPR052336">
    <property type="entry name" value="MlaD_Phospholipid_Transporter"/>
</dbReference>
<dbReference type="Pfam" id="PF02470">
    <property type="entry name" value="MlaD"/>
    <property type="match status" value="1"/>
</dbReference>
<evidence type="ECO:0000313" key="3">
    <source>
        <dbReference type="EMBL" id="XDU94081.1"/>
    </source>
</evidence>